<dbReference type="AlphaFoldDB" id="A0A9W7LSE7"/>
<accession>A0A9W7LSE7</accession>
<dbReference type="PANTHER" id="PTHR11439:SF455">
    <property type="entry name" value="RLK (RECEPTOR-LIKE PROTEIN KINASE) 8, PUTATIVE-RELATED"/>
    <property type="match status" value="1"/>
</dbReference>
<dbReference type="SUPFAM" id="SSF56672">
    <property type="entry name" value="DNA/RNA polymerases"/>
    <property type="match status" value="1"/>
</dbReference>
<name>A0A9W7LSE7_HIBTR</name>
<keyword evidence="2" id="KW-1185">Reference proteome</keyword>
<keyword evidence="1" id="KW-0418">Kinase</keyword>
<proteinExistence type="predicted"/>
<comment type="caution">
    <text evidence="1">The sequence shown here is derived from an EMBL/GenBank/DDBJ whole genome shotgun (WGS) entry which is preliminary data.</text>
</comment>
<dbReference type="GO" id="GO:0016301">
    <property type="term" value="F:kinase activity"/>
    <property type="evidence" value="ECO:0007669"/>
    <property type="project" value="UniProtKB-KW"/>
</dbReference>
<gene>
    <name evidence="1" type="ORF">HRI_001210200</name>
</gene>
<dbReference type="InterPro" id="IPR043502">
    <property type="entry name" value="DNA/RNA_pol_sf"/>
</dbReference>
<sequence>MCSTKKLTSNAGSPISDSYMYRSLVGALLYVCHTRPDIAFSVHHVAQFMHRPCEEHLVAVKQILRYLVGTLDYGLTFTSCDSGSLLGARGSRNLSLVRRPKHKYQSVADVVSELLWVQTVLTDMQISLLGPPVVWCDNKSAVAMYANPVFHSKSKHVELDVHFVREKVCERKIQVNYVHAEAQVADGFTKPLSKVYFHNFRHKVVVHPIDVSCV</sequence>
<keyword evidence="1" id="KW-0808">Transferase</keyword>
<dbReference type="Proteomes" id="UP001165190">
    <property type="component" value="Unassembled WGS sequence"/>
</dbReference>
<evidence type="ECO:0000313" key="1">
    <source>
        <dbReference type="EMBL" id="GMI75409.1"/>
    </source>
</evidence>
<reference evidence="1" key="1">
    <citation type="submission" date="2023-05" db="EMBL/GenBank/DDBJ databases">
        <title>Genome and transcriptome analyses reveal genes involved in the formation of fine ridges on petal epidermal cells in Hibiscus trionum.</title>
        <authorList>
            <person name="Koshimizu S."/>
            <person name="Masuda S."/>
            <person name="Ishii T."/>
            <person name="Shirasu K."/>
            <person name="Hoshino A."/>
            <person name="Arita M."/>
        </authorList>
    </citation>
    <scope>NUCLEOTIDE SEQUENCE</scope>
    <source>
        <strain evidence="1">Hamamatsu line</strain>
    </source>
</reference>
<organism evidence="1 2">
    <name type="scientific">Hibiscus trionum</name>
    <name type="common">Flower of an hour</name>
    <dbReference type="NCBI Taxonomy" id="183268"/>
    <lineage>
        <taxon>Eukaryota</taxon>
        <taxon>Viridiplantae</taxon>
        <taxon>Streptophyta</taxon>
        <taxon>Embryophyta</taxon>
        <taxon>Tracheophyta</taxon>
        <taxon>Spermatophyta</taxon>
        <taxon>Magnoliopsida</taxon>
        <taxon>eudicotyledons</taxon>
        <taxon>Gunneridae</taxon>
        <taxon>Pentapetalae</taxon>
        <taxon>rosids</taxon>
        <taxon>malvids</taxon>
        <taxon>Malvales</taxon>
        <taxon>Malvaceae</taxon>
        <taxon>Malvoideae</taxon>
        <taxon>Hibiscus</taxon>
    </lineage>
</organism>
<evidence type="ECO:0000313" key="2">
    <source>
        <dbReference type="Proteomes" id="UP001165190"/>
    </source>
</evidence>
<dbReference type="OrthoDB" id="999640at2759"/>
<dbReference type="EMBL" id="BSYR01000011">
    <property type="protein sequence ID" value="GMI75409.1"/>
    <property type="molecule type" value="Genomic_DNA"/>
</dbReference>
<protein>
    <submittedName>
        <fullName evidence="1">Cysteine-rich RLK (RECEPTOR-like protein kinase) 8</fullName>
    </submittedName>
</protein>
<dbReference type="CDD" id="cd09272">
    <property type="entry name" value="RNase_HI_RT_Ty1"/>
    <property type="match status" value="1"/>
</dbReference>
<dbReference type="PANTHER" id="PTHR11439">
    <property type="entry name" value="GAG-POL-RELATED RETROTRANSPOSON"/>
    <property type="match status" value="1"/>
</dbReference>